<dbReference type="InterPro" id="IPR013210">
    <property type="entry name" value="LRR_N_plant-typ"/>
</dbReference>
<dbReference type="InterPro" id="IPR001611">
    <property type="entry name" value="Leu-rich_rpt"/>
</dbReference>
<dbReference type="SUPFAM" id="SSF52058">
    <property type="entry name" value="L domain-like"/>
    <property type="match status" value="1"/>
</dbReference>
<keyword evidence="3" id="KW-0732">Signal</keyword>
<gene>
    <name evidence="8" type="ORF">AQUCO_01500277v1</name>
</gene>
<evidence type="ECO:0000256" key="2">
    <source>
        <dbReference type="ARBA" id="ARBA00022614"/>
    </source>
</evidence>
<dbReference type="OrthoDB" id="676979at2759"/>
<dbReference type="Proteomes" id="UP000230069">
    <property type="component" value="Unassembled WGS sequence"/>
</dbReference>
<comment type="subcellular location">
    <subcellularLocation>
        <location evidence="1">Cell envelope</location>
    </subcellularLocation>
</comment>
<feature type="domain" description="Leucine-rich repeat-containing N-terminal plant-type" evidence="7">
    <location>
        <begin position="14"/>
        <end position="50"/>
    </location>
</feature>
<keyword evidence="5" id="KW-0325">Glycoprotein</keyword>
<dbReference type="InParanoid" id="A0A2G5DSY5"/>
<dbReference type="InterPro" id="IPR051848">
    <property type="entry name" value="PGIP"/>
</dbReference>
<sequence>MVPHVCCMLYPYNPQDYNALLQIKKAFNNAKHLTSWEPNTDCYQWHHIHCVIVTSKQTESTHSESQLAYAIPSPIPTFLIQLSNLYYLDLAYNHFTGSIPPIFSKFTKLQGLQLSFNKLTGNIPESFGHFVRVVPNLHFTNNKLTGSIPKSFANMNFEIIDFGGNKLVGDASMLFKTNGYSEYGYDIDLSRNMFEFNFSNINFDKDLNSLELSHNNIYGVCRKI</sequence>
<protein>
    <recommendedName>
        <fullName evidence="7">Leucine-rich repeat-containing N-terminal plant-type domain-containing protein</fullName>
    </recommendedName>
</protein>
<dbReference type="STRING" id="218851.A0A2G5DSY5"/>
<dbReference type="PANTHER" id="PTHR48059:SF4">
    <property type="entry name" value="POLYGALACTURONASE INHIBITOR 1-RELATED"/>
    <property type="match status" value="1"/>
</dbReference>
<evidence type="ECO:0000313" key="8">
    <source>
        <dbReference type="EMBL" id="PIA46622.1"/>
    </source>
</evidence>
<dbReference type="Pfam" id="PF00560">
    <property type="entry name" value="LRR_1"/>
    <property type="match status" value="3"/>
</dbReference>
<evidence type="ECO:0000256" key="6">
    <source>
        <dbReference type="ARBA" id="ARBA00038043"/>
    </source>
</evidence>
<comment type="similarity">
    <text evidence="6">Belongs to the polygalacturonase-inhibiting protein family.</text>
</comment>
<keyword evidence="9" id="KW-1185">Reference proteome</keyword>
<dbReference type="FunFam" id="3.80.10.10:FF:000041">
    <property type="entry name" value="LRR receptor-like serine/threonine-protein kinase ERECTA"/>
    <property type="match status" value="1"/>
</dbReference>
<keyword evidence="4" id="KW-0677">Repeat</keyword>
<evidence type="ECO:0000256" key="3">
    <source>
        <dbReference type="ARBA" id="ARBA00022729"/>
    </source>
</evidence>
<evidence type="ECO:0000256" key="1">
    <source>
        <dbReference type="ARBA" id="ARBA00004196"/>
    </source>
</evidence>
<reference evidence="8 9" key="1">
    <citation type="submission" date="2017-09" db="EMBL/GenBank/DDBJ databases">
        <title>WGS assembly of Aquilegia coerulea Goldsmith.</title>
        <authorList>
            <person name="Hodges S."/>
            <person name="Kramer E."/>
            <person name="Nordborg M."/>
            <person name="Tomkins J."/>
            <person name="Borevitz J."/>
            <person name="Derieg N."/>
            <person name="Yan J."/>
            <person name="Mihaltcheva S."/>
            <person name="Hayes R.D."/>
            <person name="Rokhsar D."/>
        </authorList>
    </citation>
    <scope>NUCLEOTIDE SEQUENCE [LARGE SCALE GENOMIC DNA]</scope>
    <source>
        <strain evidence="9">cv. Goldsmith</strain>
    </source>
</reference>
<name>A0A2G5DSY5_AQUCA</name>
<dbReference type="PANTHER" id="PTHR48059">
    <property type="entry name" value="POLYGALACTURONASE INHIBITOR 1"/>
    <property type="match status" value="1"/>
</dbReference>
<evidence type="ECO:0000256" key="5">
    <source>
        <dbReference type="ARBA" id="ARBA00023180"/>
    </source>
</evidence>
<dbReference type="Gene3D" id="3.80.10.10">
    <property type="entry name" value="Ribonuclease Inhibitor"/>
    <property type="match status" value="2"/>
</dbReference>
<dbReference type="AlphaFoldDB" id="A0A2G5DSY5"/>
<dbReference type="Pfam" id="PF08263">
    <property type="entry name" value="LRRNT_2"/>
    <property type="match status" value="1"/>
</dbReference>
<evidence type="ECO:0000313" key="9">
    <source>
        <dbReference type="Proteomes" id="UP000230069"/>
    </source>
</evidence>
<evidence type="ECO:0000256" key="4">
    <source>
        <dbReference type="ARBA" id="ARBA00022737"/>
    </source>
</evidence>
<dbReference type="EMBL" id="KZ305032">
    <property type="protein sequence ID" value="PIA46622.1"/>
    <property type="molecule type" value="Genomic_DNA"/>
</dbReference>
<organism evidence="8 9">
    <name type="scientific">Aquilegia coerulea</name>
    <name type="common">Rocky mountain columbine</name>
    <dbReference type="NCBI Taxonomy" id="218851"/>
    <lineage>
        <taxon>Eukaryota</taxon>
        <taxon>Viridiplantae</taxon>
        <taxon>Streptophyta</taxon>
        <taxon>Embryophyta</taxon>
        <taxon>Tracheophyta</taxon>
        <taxon>Spermatophyta</taxon>
        <taxon>Magnoliopsida</taxon>
        <taxon>Ranunculales</taxon>
        <taxon>Ranunculaceae</taxon>
        <taxon>Thalictroideae</taxon>
        <taxon>Aquilegia</taxon>
    </lineage>
</organism>
<dbReference type="InterPro" id="IPR032675">
    <property type="entry name" value="LRR_dom_sf"/>
</dbReference>
<accession>A0A2G5DSY5</accession>
<keyword evidence="2" id="KW-0433">Leucine-rich repeat</keyword>
<proteinExistence type="inferred from homology"/>
<evidence type="ECO:0000259" key="7">
    <source>
        <dbReference type="Pfam" id="PF08263"/>
    </source>
</evidence>